<dbReference type="CDD" id="cd17546">
    <property type="entry name" value="REC_hyHK_CKI1_RcsC-like"/>
    <property type="match status" value="1"/>
</dbReference>
<evidence type="ECO:0000259" key="8">
    <source>
        <dbReference type="PROSITE" id="PS50110"/>
    </source>
</evidence>
<dbReference type="InterPro" id="IPR029016">
    <property type="entry name" value="GAF-like_dom_sf"/>
</dbReference>
<feature type="domain" description="Response regulatory" evidence="8">
    <location>
        <begin position="453"/>
        <end position="572"/>
    </location>
</feature>
<dbReference type="Proteomes" id="UP000726105">
    <property type="component" value="Unassembled WGS sequence"/>
</dbReference>
<dbReference type="Gene3D" id="3.40.50.2300">
    <property type="match status" value="1"/>
</dbReference>
<dbReference type="SUPFAM" id="SSF47384">
    <property type="entry name" value="Homodimeric domain of signal transducing histidine kinase"/>
    <property type="match status" value="1"/>
</dbReference>
<evidence type="ECO:0000256" key="6">
    <source>
        <dbReference type="PROSITE-ProRule" id="PRU00169"/>
    </source>
</evidence>
<comment type="caution">
    <text evidence="10">The sequence shown here is derived from an EMBL/GenBank/DDBJ whole genome shotgun (WGS) entry which is preliminary data.</text>
</comment>
<dbReference type="PROSITE" id="PS50110">
    <property type="entry name" value="RESPONSE_REGULATORY"/>
    <property type="match status" value="1"/>
</dbReference>
<dbReference type="Proteomes" id="UP000718281">
    <property type="component" value="Unassembled WGS sequence"/>
</dbReference>
<evidence type="ECO:0000256" key="4">
    <source>
        <dbReference type="ARBA" id="ARBA00022553"/>
    </source>
</evidence>
<dbReference type="AlphaFoldDB" id="A0A935ISU1"/>
<keyword evidence="7" id="KW-0175">Coiled coil</keyword>
<dbReference type="PANTHER" id="PTHR45339:SF1">
    <property type="entry name" value="HYBRID SIGNAL TRANSDUCTION HISTIDINE KINASE J"/>
    <property type="match status" value="1"/>
</dbReference>
<name>A0A935ISU1_9MICO</name>
<dbReference type="EMBL" id="JADJIB010000005">
    <property type="protein sequence ID" value="MBK7274386.1"/>
    <property type="molecule type" value="Genomic_DNA"/>
</dbReference>
<dbReference type="Gene3D" id="1.10.287.130">
    <property type="match status" value="1"/>
</dbReference>
<dbReference type="SUPFAM" id="SSF55781">
    <property type="entry name" value="GAF domain-like"/>
    <property type="match status" value="1"/>
</dbReference>
<proteinExistence type="predicted"/>
<dbReference type="SUPFAM" id="SSF52172">
    <property type="entry name" value="CheY-like"/>
    <property type="match status" value="1"/>
</dbReference>
<evidence type="ECO:0000313" key="10">
    <source>
        <dbReference type="EMBL" id="MBK7274386.1"/>
    </source>
</evidence>
<dbReference type="InterPro" id="IPR011006">
    <property type="entry name" value="CheY-like_superfamily"/>
</dbReference>
<evidence type="ECO:0000256" key="1">
    <source>
        <dbReference type="ARBA" id="ARBA00000085"/>
    </source>
</evidence>
<evidence type="ECO:0000256" key="3">
    <source>
        <dbReference type="ARBA" id="ARBA00012438"/>
    </source>
</evidence>
<dbReference type="InterPro" id="IPR001789">
    <property type="entry name" value="Sig_transdc_resp-reg_receiver"/>
</dbReference>
<dbReference type="SMART" id="SM00448">
    <property type="entry name" value="REC"/>
    <property type="match status" value="1"/>
</dbReference>
<comment type="catalytic activity">
    <reaction evidence="1">
        <text>ATP + protein L-histidine = ADP + protein N-phospho-L-histidine.</text>
        <dbReference type="EC" id="2.7.13.3"/>
    </reaction>
</comment>
<dbReference type="PANTHER" id="PTHR45339">
    <property type="entry name" value="HYBRID SIGNAL TRANSDUCTION HISTIDINE KINASE J"/>
    <property type="match status" value="1"/>
</dbReference>
<evidence type="ECO:0000256" key="7">
    <source>
        <dbReference type="SAM" id="Coils"/>
    </source>
</evidence>
<dbReference type="InterPro" id="IPR003661">
    <property type="entry name" value="HisK_dim/P_dom"/>
</dbReference>
<evidence type="ECO:0000256" key="2">
    <source>
        <dbReference type="ARBA" id="ARBA00004236"/>
    </source>
</evidence>
<dbReference type="GO" id="GO:0005886">
    <property type="term" value="C:plasma membrane"/>
    <property type="evidence" value="ECO:0007669"/>
    <property type="project" value="UniProtKB-SubCell"/>
</dbReference>
<evidence type="ECO:0000313" key="9">
    <source>
        <dbReference type="EMBL" id="MBK6302297.1"/>
    </source>
</evidence>
<dbReference type="InterPro" id="IPR036097">
    <property type="entry name" value="HisK_dim/P_sf"/>
</dbReference>
<dbReference type="Pfam" id="PF00072">
    <property type="entry name" value="Response_reg"/>
    <property type="match status" value="1"/>
</dbReference>
<gene>
    <name evidence="9" type="ORF">IPF40_15140</name>
    <name evidence="10" type="ORF">IPI13_14870</name>
</gene>
<organism evidence="10 12">
    <name type="scientific">Candidatus Phosphoribacter hodrii</name>
    <dbReference type="NCBI Taxonomy" id="2953743"/>
    <lineage>
        <taxon>Bacteria</taxon>
        <taxon>Bacillati</taxon>
        <taxon>Actinomycetota</taxon>
        <taxon>Actinomycetes</taxon>
        <taxon>Micrococcales</taxon>
        <taxon>Dermatophilaceae</taxon>
        <taxon>Candidatus Phosphoribacter</taxon>
    </lineage>
</organism>
<keyword evidence="4 6" id="KW-0597">Phosphoprotein</keyword>
<dbReference type="EMBL" id="JADIXZ010000009">
    <property type="protein sequence ID" value="MBK6302297.1"/>
    <property type="molecule type" value="Genomic_DNA"/>
</dbReference>
<dbReference type="Gene3D" id="3.30.450.40">
    <property type="match status" value="1"/>
</dbReference>
<keyword evidence="5" id="KW-0902">Two-component regulatory system</keyword>
<dbReference type="EC" id="2.7.13.3" evidence="3"/>
<evidence type="ECO:0000313" key="12">
    <source>
        <dbReference type="Proteomes" id="UP000726105"/>
    </source>
</evidence>
<dbReference type="CDD" id="cd00082">
    <property type="entry name" value="HisKA"/>
    <property type="match status" value="1"/>
</dbReference>
<sequence length="583" mass="63754">MSEQHPADAELRRQLARAEARLKRERAARRESEDIAEATLRRLYLRQADVDLLSQVTSIANSAQEFESAFLDAMVLIRRASQWQVAHYFLPAKDDPAVMVSSGVWSGEPDDPFLDELRSATSGMRFPPGSGIPGEAYLQGATWEEDIAASRNFPRQQWLTGGSAFAFPILIGKEVVAVMEFLRSSPRRPQQGLLEIADVIGIQLGRVVERARARQSESGHRTSLQDVVAQRTADLIAARNRAEAQSDARSTLFSTVSHDLQTPLHAALADIEAAASAPDSGEHLARAVSHLIELGQRIRALVELAAPTDANADHPRVVDLSRVLDDVIAAHDAARRHRDTSLDVAVVFAQSDEVLVDVERFRRIIYTLLAGRLIEQSAGPVRIRLEVRATWADLTLDEPDPGSEGTTLGLARQLAHAAGGEICVHALPDRRRRIEVRIPVAVQGRHRRGIGRRILLVDDIAVTRQISAAMLTRMGAVVDTAENGQQALDVLREHEYALVLMDLRMPIMGGLEASRLIRAGEAGGERCDVPVVALTAHSAPGDADRSLLAGMDAHLTKPFTYDELRATVLLYVPELAEGTSRPG</sequence>
<dbReference type="GO" id="GO:0000155">
    <property type="term" value="F:phosphorelay sensor kinase activity"/>
    <property type="evidence" value="ECO:0007669"/>
    <property type="project" value="InterPro"/>
</dbReference>
<feature type="modified residue" description="4-aspartylphosphate" evidence="6">
    <location>
        <position position="502"/>
    </location>
</feature>
<accession>A0A935ISU1</accession>
<protein>
    <recommendedName>
        <fullName evidence="3">histidine kinase</fullName>
        <ecNumber evidence="3">2.7.13.3</ecNumber>
    </recommendedName>
</protein>
<comment type="subcellular location">
    <subcellularLocation>
        <location evidence="2">Cell membrane</location>
    </subcellularLocation>
</comment>
<reference evidence="11 12" key="1">
    <citation type="submission" date="2020-10" db="EMBL/GenBank/DDBJ databases">
        <title>Connecting structure to function with the recovery of over 1000 high-quality activated sludge metagenome-assembled genomes encoding full-length rRNA genes using long-read sequencing.</title>
        <authorList>
            <person name="Singleton C.M."/>
            <person name="Petriglieri F."/>
            <person name="Kristensen J.M."/>
            <person name="Kirkegaard R.H."/>
            <person name="Michaelsen T.Y."/>
            <person name="Andersen M.H."/>
            <person name="Karst S.M."/>
            <person name="Dueholm M.S."/>
            <person name="Nielsen P.H."/>
            <person name="Albertsen M."/>
        </authorList>
    </citation>
    <scope>NUCLEOTIDE SEQUENCE [LARGE SCALE GENOMIC DNA]</scope>
    <source>
        <strain evidence="9">AalE_18-Q3-R2-46_BAT3C.188</strain>
        <strain evidence="10">Ega_18-Q3-R5-49_MAXAC.001</strain>
    </source>
</reference>
<evidence type="ECO:0000256" key="5">
    <source>
        <dbReference type="ARBA" id="ARBA00023012"/>
    </source>
</evidence>
<feature type="coiled-coil region" evidence="7">
    <location>
        <begin position="8"/>
        <end position="35"/>
    </location>
</feature>
<evidence type="ECO:0000313" key="11">
    <source>
        <dbReference type="Proteomes" id="UP000718281"/>
    </source>
</evidence>